<dbReference type="RefSeq" id="WP_209364204.1">
    <property type="nucleotide sequence ID" value="NZ_JAGISH010000031.1"/>
</dbReference>
<gene>
    <name evidence="1" type="ORF">J5474_22355</name>
</gene>
<dbReference type="Proteomes" id="UP000675940">
    <property type="component" value="Unassembled WGS sequence"/>
</dbReference>
<feature type="non-terminal residue" evidence="1">
    <location>
        <position position="1"/>
    </location>
</feature>
<comment type="caution">
    <text evidence="1">The sequence shown here is derived from an EMBL/GenBank/DDBJ whole genome shotgun (WGS) entry which is preliminary data.</text>
</comment>
<name>A0A940MPE9_9RHOB</name>
<accession>A0A940MPE9</accession>
<organism evidence="1 2">
    <name type="scientific">Sagittula salina</name>
    <dbReference type="NCBI Taxonomy" id="2820268"/>
    <lineage>
        <taxon>Bacteria</taxon>
        <taxon>Pseudomonadati</taxon>
        <taxon>Pseudomonadota</taxon>
        <taxon>Alphaproteobacteria</taxon>
        <taxon>Rhodobacterales</taxon>
        <taxon>Roseobacteraceae</taxon>
        <taxon>Sagittula</taxon>
    </lineage>
</organism>
<protein>
    <submittedName>
        <fullName evidence="1">Uncharacterized protein</fullName>
    </submittedName>
</protein>
<dbReference type="AlphaFoldDB" id="A0A940MPE9"/>
<evidence type="ECO:0000313" key="2">
    <source>
        <dbReference type="Proteomes" id="UP000675940"/>
    </source>
</evidence>
<sequence>HHLLVDRILPTTHAETLHLTRKTLGSGIFQGFQKNVIFALFLGSCPSKRVGGDVAERSKALPC</sequence>
<dbReference type="EMBL" id="JAGISH010000031">
    <property type="protein sequence ID" value="MBP0485201.1"/>
    <property type="molecule type" value="Genomic_DNA"/>
</dbReference>
<evidence type="ECO:0000313" key="1">
    <source>
        <dbReference type="EMBL" id="MBP0485201.1"/>
    </source>
</evidence>
<keyword evidence="2" id="KW-1185">Reference proteome</keyword>
<reference evidence="1" key="1">
    <citation type="submission" date="2021-03" db="EMBL/GenBank/DDBJ databases">
        <title>Sagittula salina sp. nov. strain M10.9X isolated from the marine waste.</title>
        <authorList>
            <person name="Satari L."/>
            <person name="Molina-Menor E."/>
            <person name="Vidal-Verdu A."/>
            <person name="Pascual J."/>
            <person name="Pereto J."/>
            <person name="Porcar M."/>
        </authorList>
    </citation>
    <scope>NUCLEOTIDE SEQUENCE</scope>
    <source>
        <strain evidence="1">M10.9X</strain>
    </source>
</reference>
<proteinExistence type="predicted"/>